<dbReference type="EMBL" id="CP034235">
    <property type="protein sequence ID" value="QGQ96892.1"/>
    <property type="molecule type" value="Genomic_DNA"/>
</dbReference>
<organism evidence="2 3">
    <name type="scientific">Paenibacillus psychroresistens</name>
    <dbReference type="NCBI Taxonomy" id="1778678"/>
    <lineage>
        <taxon>Bacteria</taxon>
        <taxon>Bacillati</taxon>
        <taxon>Bacillota</taxon>
        <taxon>Bacilli</taxon>
        <taxon>Bacillales</taxon>
        <taxon>Paenibacillaceae</taxon>
        <taxon>Paenibacillus</taxon>
    </lineage>
</organism>
<dbReference type="Proteomes" id="UP000426246">
    <property type="component" value="Chromosome"/>
</dbReference>
<dbReference type="OrthoDB" id="2449131at2"/>
<dbReference type="RefSeq" id="WP_155701992.1">
    <property type="nucleotide sequence ID" value="NZ_CP034235.1"/>
</dbReference>
<evidence type="ECO:0008006" key="4">
    <source>
        <dbReference type="Google" id="ProtNLM"/>
    </source>
</evidence>
<protein>
    <recommendedName>
        <fullName evidence="4">DUF3939 domain-containing protein</fullName>
    </recommendedName>
</protein>
<dbReference type="PROSITE" id="PS51257">
    <property type="entry name" value="PROKAR_LIPOPROTEIN"/>
    <property type="match status" value="1"/>
</dbReference>
<sequence>MKKYLMLLLLPLLLTGCVYGNEIKQQNAPATGEFINVVQGAVDQYIKRNGVPPIQNKEEDTPLYEKYLVDFAKLRNYNMISTVPTNAFENGGTAIYVLVNVETKPEVKLMDLPSYQQMLELQRQVNTYIKKTSKLPKGEAVADHFYRLDVDKLSSKTSQIKSPYSHQLLEIVIHDTGRIAIDYTPELLKAMNKDGLQPTEDPKLDLRTVLVEQAYFVPAWSYPYHWKDNQPTLSEQ</sequence>
<gene>
    <name evidence="2" type="ORF">EHS13_19380</name>
</gene>
<keyword evidence="1" id="KW-0732">Signal</keyword>
<reference evidence="3" key="1">
    <citation type="submission" date="2018-11" db="EMBL/GenBank/DDBJ databases">
        <title>Complete genome sequence of Paenibacillus sp. ML311-T8.</title>
        <authorList>
            <person name="Nam Y.-D."/>
            <person name="Kang J."/>
            <person name="Chung W.-H."/>
            <person name="Park Y.S."/>
        </authorList>
    </citation>
    <scope>NUCLEOTIDE SEQUENCE [LARGE SCALE GENOMIC DNA]</scope>
    <source>
        <strain evidence="3">ML311-T8</strain>
    </source>
</reference>
<proteinExistence type="predicted"/>
<accession>A0A6B8RMI6</accession>
<evidence type="ECO:0000256" key="1">
    <source>
        <dbReference type="SAM" id="SignalP"/>
    </source>
</evidence>
<name>A0A6B8RMI6_9BACL</name>
<keyword evidence="3" id="KW-1185">Reference proteome</keyword>
<dbReference type="AlphaFoldDB" id="A0A6B8RMI6"/>
<evidence type="ECO:0000313" key="3">
    <source>
        <dbReference type="Proteomes" id="UP000426246"/>
    </source>
</evidence>
<dbReference type="KEGG" id="ppsc:EHS13_19380"/>
<feature type="chain" id="PRO_5038509918" description="DUF3939 domain-containing protein" evidence="1">
    <location>
        <begin position="21"/>
        <end position="236"/>
    </location>
</feature>
<evidence type="ECO:0000313" key="2">
    <source>
        <dbReference type="EMBL" id="QGQ96892.1"/>
    </source>
</evidence>
<feature type="signal peptide" evidence="1">
    <location>
        <begin position="1"/>
        <end position="20"/>
    </location>
</feature>